<dbReference type="InterPro" id="IPR029039">
    <property type="entry name" value="Flavoprotein-like_sf"/>
</dbReference>
<evidence type="ECO:0000259" key="1">
    <source>
        <dbReference type="Pfam" id="PF03358"/>
    </source>
</evidence>
<dbReference type="Gene3D" id="3.40.50.360">
    <property type="match status" value="1"/>
</dbReference>
<evidence type="ECO:0000313" key="3">
    <source>
        <dbReference type="Proteomes" id="UP000048926"/>
    </source>
</evidence>
<dbReference type="EC" id="1.7.-.-" evidence="2"/>
<gene>
    <name evidence="2" type="primary">azr_3</name>
    <name evidence="2" type="ORF">LAL4801_03558</name>
</gene>
<dbReference type="OrthoDB" id="9812295at2"/>
<dbReference type="Proteomes" id="UP000048926">
    <property type="component" value="Unassembled WGS sequence"/>
</dbReference>
<dbReference type="GO" id="GO:0010181">
    <property type="term" value="F:FMN binding"/>
    <property type="evidence" value="ECO:0007669"/>
    <property type="project" value="TreeGrafter"/>
</dbReference>
<evidence type="ECO:0000313" key="2">
    <source>
        <dbReference type="EMBL" id="CTQ45111.1"/>
    </source>
</evidence>
<dbReference type="InterPro" id="IPR005025">
    <property type="entry name" value="FMN_Rdtase-like_dom"/>
</dbReference>
<sequence>MSLKLKIISGSTRPGRVGPTIAKWAASAAEAHGGFEVESIDLADINLPLLDEPAHPAAQQYTHDHTKRWSSIVADADAFLFLTPEYDYFTPASLVNAVQVLYREWNYKPAGIISYGGISGGLRASQTLRELLGNVNVMALPQVVPVPFFPEFINDESVFTPNDKMSEGATQLLGELTKWATALKTMRG</sequence>
<reference evidence="3" key="1">
    <citation type="submission" date="2015-07" db="EMBL/GenBank/DDBJ databases">
        <authorList>
            <person name="Rodrigo-Torres Lidia"/>
            <person name="Arahal R.David."/>
        </authorList>
    </citation>
    <scope>NUCLEOTIDE SEQUENCE [LARGE SCALE GENOMIC DNA]</scope>
    <source>
        <strain evidence="3">CECT 4801</strain>
    </source>
</reference>
<protein>
    <submittedName>
        <fullName evidence="2">FMN-dependent NADPH-azoreductase</fullName>
        <ecNumber evidence="2">1.7.-.-</ecNumber>
    </submittedName>
</protein>
<dbReference type="EMBL" id="CXST01000002">
    <property type="protein sequence ID" value="CTQ45111.1"/>
    <property type="molecule type" value="Genomic_DNA"/>
</dbReference>
<dbReference type="RefSeq" id="WP_023001853.1">
    <property type="nucleotide sequence ID" value="NZ_CP045631.1"/>
</dbReference>
<dbReference type="InterPro" id="IPR050712">
    <property type="entry name" value="NAD(P)H-dep_reductase"/>
</dbReference>
<keyword evidence="3" id="KW-1185">Reference proteome</keyword>
<dbReference type="Pfam" id="PF03358">
    <property type="entry name" value="FMN_red"/>
    <property type="match status" value="1"/>
</dbReference>
<organism evidence="2 3">
    <name type="scientific">Roseibium aggregatum</name>
    <dbReference type="NCBI Taxonomy" id="187304"/>
    <lineage>
        <taxon>Bacteria</taxon>
        <taxon>Pseudomonadati</taxon>
        <taxon>Pseudomonadota</taxon>
        <taxon>Alphaproteobacteria</taxon>
        <taxon>Hyphomicrobiales</taxon>
        <taxon>Stappiaceae</taxon>
        <taxon>Roseibium</taxon>
    </lineage>
</organism>
<accession>A0A0M6Y7Y2</accession>
<dbReference type="PANTHER" id="PTHR30543">
    <property type="entry name" value="CHROMATE REDUCTASE"/>
    <property type="match status" value="1"/>
</dbReference>
<feature type="domain" description="NADPH-dependent FMN reductase-like" evidence="1">
    <location>
        <begin position="4"/>
        <end position="148"/>
    </location>
</feature>
<name>A0A0M6Y7Y2_9HYPH</name>
<dbReference type="GO" id="GO:0016491">
    <property type="term" value="F:oxidoreductase activity"/>
    <property type="evidence" value="ECO:0007669"/>
    <property type="project" value="UniProtKB-KW"/>
</dbReference>
<dbReference type="SUPFAM" id="SSF52218">
    <property type="entry name" value="Flavoproteins"/>
    <property type="match status" value="1"/>
</dbReference>
<dbReference type="GO" id="GO:0005829">
    <property type="term" value="C:cytosol"/>
    <property type="evidence" value="ECO:0007669"/>
    <property type="project" value="TreeGrafter"/>
</dbReference>
<keyword evidence="2" id="KW-0560">Oxidoreductase</keyword>
<dbReference type="AlphaFoldDB" id="A0A0M6Y7Y2"/>
<dbReference type="STRING" id="187304.B0E33_05550"/>
<dbReference type="PANTHER" id="PTHR30543:SF21">
    <property type="entry name" value="NAD(P)H-DEPENDENT FMN REDUCTASE LOT6"/>
    <property type="match status" value="1"/>
</dbReference>
<proteinExistence type="predicted"/>